<accession>A0ABT0L898</accession>
<dbReference type="EC" id="5.6.2.3" evidence="3"/>
<dbReference type="Gene3D" id="3.40.50.300">
    <property type="entry name" value="P-loop containing nucleotide triphosphate hydrolases"/>
    <property type="match status" value="2"/>
</dbReference>
<keyword evidence="3" id="KW-0378">Hydrolase</keyword>
<dbReference type="InterPro" id="IPR003593">
    <property type="entry name" value="AAA+_ATPase"/>
</dbReference>
<dbReference type="InterPro" id="IPR041451">
    <property type="entry name" value="RecD2_SH13"/>
</dbReference>
<evidence type="ECO:0000256" key="1">
    <source>
        <dbReference type="ARBA" id="ARBA00022741"/>
    </source>
</evidence>
<dbReference type="PANTHER" id="PTHR43788">
    <property type="entry name" value="DNA2/NAM7 HELICASE FAMILY MEMBER"/>
    <property type="match status" value="1"/>
</dbReference>
<evidence type="ECO:0000256" key="2">
    <source>
        <dbReference type="ARBA" id="ARBA00022840"/>
    </source>
</evidence>
<proteinExistence type="inferred from homology"/>
<dbReference type="Gene3D" id="1.10.10.2220">
    <property type="match status" value="1"/>
</dbReference>
<reference evidence="5 6" key="1">
    <citation type="submission" date="2022-01" db="EMBL/GenBank/DDBJ databases">
        <title>Whole genome-based taxonomy of the Shewanellaceae.</title>
        <authorList>
            <person name="Martin-Rodriguez A.J."/>
        </authorList>
    </citation>
    <scope>NUCLEOTIDE SEQUENCE [LARGE SCALE GENOMIC DNA]</scope>
    <source>
        <strain evidence="5 6">DSM 17177</strain>
    </source>
</reference>
<dbReference type="InterPro" id="IPR027417">
    <property type="entry name" value="P-loop_NTPase"/>
</dbReference>
<dbReference type="SUPFAM" id="SSF47781">
    <property type="entry name" value="RuvA domain 2-like"/>
    <property type="match status" value="1"/>
</dbReference>
<dbReference type="PANTHER" id="PTHR43788:SF6">
    <property type="entry name" value="DNA HELICASE B"/>
    <property type="match status" value="1"/>
</dbReference>
<dbReference type="Pfam" id="PF23139">
    <property type="entry name" value="OB_YrrC"/>
    <property type="match status" value="1"/>
</dbReference>
<dbReference type="CDD" id="cd17933">
    <property type="entry name" value="DEXSc_RecD-like"/>
    <property type="match status" value="1"/>
</dbReference>
<organism evidence="5 6">
    <name type="scientific">Shewanella surugensis</name>
    <dbReference type="NCBI Taxonomy" id="212020"/>
    <lineage>
        <taxon>Bacteria</taxon>
        <taxon>Pseudomonadati</taxon>
        <taxon>Pseudomonadota</taxon>
        <taxon>Gammaproteobacteria</taxon>
        <taxon>Alteromonadales</taxon>
        <taxon>Shewanellaceae</taxon>
        <taxon>Shewanella</taxon>
    </lineage>
</organism>
<feature type="domain" description="AAA+ ATPase" evidence="4">
    <location>
        <begin position="349"/>
        <end position="490"/>
    </location>
</feature>
<dbReference type="InterPro" id="IPR029493">
    <property type="entry name" value="RecD2-like_HHH"/>
</dbReference>
<dbReference type="HAMAP" id="MF_01488">
    <property type="entry name" value="RecD2"/>
    <property type="match status" value="1"/>
</dbReference>
<dbReference type="Pfam" id="PF13245">
    <property type="entry name" value="AAA_19"/>
    <property type="match status" value="1"/>
</dbReference>
<dbReference type="InterPro" id="IPR055446">
    <property type="entry name" value="RecD2_N_OB"/>
</dbReference>
<dbReference type="Gene3D" id="2.30.30.940">
    <property type="match status" value="1"/>
</dbReference>
<evidence type="ECO:0000313" key="6">
    <source>
        <dbReference type="Proteomes" id="UP001203423"/>
    </source>
</evidence>
<dbReference type="InterPro" id="IPR050534">
    <property type="entry name" value="Coronavir_polyprotein_1ab"/>
</dbReference>
<gene>
    <name evidence="3" type="primary">recD2</name>
    <name evidence="5" type="ORF">L2764_02595</name>
</gene>
<dbReference type="EMBL" id="JAKIKS010000005">
    <property type="protein sequence ID" value="MCL1123396.1"/>
    <property type="molecule type" value="Genomic_DNA"/>
</dbReference>
<comment type="caution">
    <text evidence="5">The sequence shown here is derived from an EMBL/GenBank/DDBJ whole genome shotgun (WGS) entry which is preliminary data.</text>
</comment>
<dbReference type="Pfam" id="PF14490">
    <property type="entry name" value="HHH_RecD2"/>
    <property type="match status" value="1"/>
</dbReference>
<evidence type="ECO:0000313" key="5">
    <source>
        <dbReference type="EMBL" id="MCL1123396.1"/>
    </source>
</evidence>
<dbReference type="InterPro" id="IPR006345">
    <property type="entry name" value="RecD2"/>
</dbReference>
<dbReference type="SUPFAM" id="SSF52540">
    <property type="entry name" value="P-loop containing nucleoside triphosphate hydrolases"/>
    <property type="match status" value="2"/>
</dbReference>
<evidence type="ECO:0000259" key="4">
    <source>
        <dbReference type="SMART" id="SM00382"/>
    </source>
</evidence>
<comment type="function">
    <text evidence="3">DNA-dependent ATPase and ATP-dependent 5'-3' DNA helicase. Has no activity on blunt DNA or DNA with 3'-overhangs, requires at least 10 bases of 5'-ssDNA for helicase activity.</text>
</comment>
<dbReference type="InterPro" id="IPR010994">
    <property type="entry name" value="RuvA_2-like"/>
</dbReference>
<dbReference type="Pfam" id="PF18335">
    <property type="entry name" value="SH3_13"/>
    <property type="match status" value="1"/>
</dbReference>
<dbReference type="NCBIfam" id="TIGR01448">
    <property type="entry name" value="recD_rel"/>
    <property type="match status" value="1"/>
</dbReference>
<name>A0ABT0L898_9GAMM</name>
<keyword evidence="2 3" id="KW-0067">ATP-binding</keyword>
<keyword evidence="3" id="KW-0238">DNA-binding</keyword>
<dbReference type="Pfam" id="PF14520">
    <property type="entry name" value="HHH_5"/>
    <property type="match status" value="1"/>
</dbReference>
<dbReference type="Pfam" id="PF13538">
    <property type="entry name" value="UvrD_C_2"/>
    <property type="match status" value="1"/>
</dbReference>
<dbReference type="InterPro" id="IPR027785">
    <property type="entry name" value="UvrD-like_helicase_C"/>
</dbReference>
<dbReference type="Proteomes" id="UP001203423">
    <property type="component" value="Unassembled WGS sequence"/>
</dbReference>
<dbReference type="CDD" id="cd18809">
    <property type="entry name" value="SF1_C_RecD"/>
    <property type="match status" value="1"/>
</dbReference>
<keyword evidence="6" id="KW-1185">Reference proteome</keyword>
<evidence type="ECO:0000256" key="3">
    <source>
        <dbReference type="HAMAP-Rule" id="MF_01488"/>
    </source>
</evidence>
<sequence>MSLTNTQPRHADHQPMVHLQGSVERVTFHSEESGFFVIRVKCKGQLDLVTMTGSAPSITPGEFVDAAGVWFNDHRHGVQFQVKQIKTVTPNTIEGIEKYLGSGMVKGIGPHFAKRLVKAFGEDVFDIIEQDPSRLLELDGIGKKRREKITSAWSEQKVIREIMVFLQSHGVGTARAVRIYKTYGDKSVAKVSENPYRLALDIHGIGFKTADELAQQLGIDRESLIRAQAGVRHVLQETSGQGHCAQPHDSLIADAVKLLEIPEDTIKQAISCEVNEQRLTPEVINDIPCLFLAPLYRAELGVSNHVMRLLRGQSAWAQIPINKAIQWVEKKNEMSLSQSQKVAVEQAIKHKFCIVTGGPGVGKTTTVNSILKIIKAKNAKVLLCAPTGRAAKRLAESTGESAITIHRLLEFDPSEFDFKHNAENPLEADLLIVDESSMVDVVLMNQLLRAVPDECAVILVGDIDQLPSVGPGSVLRDLISSEQIPVARLTEIFRQAATSQIITGAHDINKGKAPKETPKGAETDFFYIQGDEPEELFHKLMMVVTQRLPQKFGLDPVNDIQVLAPMNRGGLGARSLNIALQEALNPNAHPKVTRFGWTYAPGDKVIQTVNNYDKEVFNGDIGRVTSVDIEDNELFIEFDGREVLYAFNELDEVSLAYAISIHKSQGSEYPCVVIPMAMQHYMLLERNLLYTGVTRGKQLVVLLGQHKAVTMAARTVTSKKRLTNLQSRLKKHA</sequence>
<keyword evidence="3" id="KW-0413">Isomerase</keyword>
<dbReference type="RefSeq" id="WP_248938683.1">
    <property type="nucleotide sequence ID" value="NZ_JAKIKS010000005.1"/>
</dbReference>
<keyword evidence="3" id="KW-0347">Helicase</keyword>
<dbReference type="Gene3D" id="1.10.150.20">
    <property type="entry name" value="5' to 3' exonuclease, C-terminal subdomain"/>
    <property type="match status" value="1"/>
</dbReference>
<protein>
    <recommendedName>
        <fullName evidence="3">ATP-dependent RecD2 DNA helicase</fullName>
        <ecNumber evidence="3">5.6.2.3</ecNumber>
    </recommendedName>
    <alternativeName>
        <fullName evidence="3">DNA 5'-3' helicase subunit RecD2</fullName>
    </alternativeName>
</protein>
<keyword evidence="1 3" id="KW-0547">Nucleotide-binding</keyword>
<feature type="binding site" evidence="3">
    <location>
        <begin position="360"/>
        <end position="364"/>
    </location>
    <ligand>
        <name>ATP</name>
        <dbReference type="ChEBI" id="CHEBI:30616"/>
    </ligand>
</feature>
<dbReference type="SMART" id="SM00382">
    <property type="entry name" value="AAA"/>
    <property type="match status" value="1"/>
</dbReference>
<comment type="catalytic activity">
    <reaction evidence="3">
        <text>ATP + H2O = ADP + phosphate + H(+)</text>
        <dbReference type="Rhea" id="RHEA:13065"/>
        <dbReference type="ChEBI" id="CHEBI:15377"/>
        <dbReference type="ChEBI" id="CHEBI:15378"/>
        <dbReference type="ChEBI" id="CHEBI:30616"/>
        <dbReference type="ChEBI" id="CHEBI:43474"/>
        <dbReference type="ChEBI" id="CHEBI:456216"/>
        <dbReference type="EC" id="5.6.2.3"/>
    </reaction>
</comment>
<comment type="similarity">
    <text evidence="3">Belongs to the RecD family. RecD2 subfamily.</text>
</comment>